<dbReference type="PROSITE" id="PS50915">
    <property type="entry name" value="CRYSTALLIN_BETA_GAMMA"/>
    <property type="match status" value="3"/>
</dbReference>
<dbReference type="Pfam" id="PF07995">
    <property type="entry name" value="GSDH"/>
    <property type="match status" value="1"/>
</dbReference>
<name>A0A8J3NJR4_9ACTN</name>
<dbReference type="Gene3D" id="2.60.20.10">
    <property type="entry name" value="Crystallins"/>
    <property type="match status" value="3"/>
</dbReference>
<dbReference type="InterPro" id="IPR011041">
    <property type="entry name" value="Quinoprot_gluc/sorb_DH_b-prop"/>
</dbReference>
<reference evidence="3 4" key="1">
    <citation type="submission" date="2021-01" db="EMBL/GenBank/DDBJ databases">
        <title>Whole genome shotgun sequence of Catellatospora bangladeshensis NBRC 107357.</title>
        <authorList>
            <person name="Komaki H."/>
            <person name="Tamura T."/>
        </authorList>
    </citation>
    <scope>NUCLEOTIDE SEQUENCE [LARGE SCALE GENOMIC DNA]</scope>
    <source>
        <strain evidence="3 4">NBRC 107357</strain>
    </source>
</reference>
<keyword evidence="4" id="KW-1185">Reference proteome</keyword>
<dbReference type="EMBL" id="BONF01000016">
    <property type="protein sequence ID" value="GIF81746.1"/>
    <property type="molecule type" value="Genomic_DNA"/>
</dbReference>
<feature type="domain" description="Beta/gamma crystallin 'Greek key'" evidence="2">
    <location>
        <begin position="537"/>
        <end position="581"/>
    </location>
</feature>
<feature type="signal peptide" evidence="1">
    <location>
        <begin position="1"/>
        <end position="18"/>
    </location>
</feature>
<sequence length="919" mass="96271">MGAFGTALLSGVLMFATAAAPAPSAARAAAPSAPVITEPEKDNRVLSAADVHMETRPLQGNDGGDVHLCTDWEIWAGSPGGGERVWFDSCASGTGRVHVHLGDGVFENSFAGRADLLPDRQYTLRVRHRDTSGGWTAYSARPFKTDVERKPLPGEGDWKVHQPGFVVEEVAEDFALPVNIAMVPNHPSDPAKPLFYVTELYGKIITVTGDFKKKTYAKDLLDFDPSAQFPGTGEMGLTGIVVEPKTGDVIAAMLYKDDGDLLAKIVRFQSTDGGFTAAKQNTIIKFPGEEQSTSHQISNLTIGPDGKLYVHMGDGFVADTAEDMDSFRGKVLRMNLDGTAPSDNPFYKGTGKFQARDYIWAYGLRNPFGGAWRTADGQHYSVENGPSVNDRLARITKGGRYHWTGGASGLTKNALYNWKETQGPVNIAFTEPEVYHAAGFPQEKYGNAFVTLSGPTYATGPQRRGKKIVEFEFDKDGSVDDPKTLIEYTGSGKTSVAALAPGPDGLYFSTLYTKIGDATDSGAKILRVRYAPKGTSSPVTLYSDSGFKGESRGLGTGIFDAAAGAFGKLKDNTASSLKVAGGYRVVACDGPAAAPSLGTCRYFGAGSHGSLAEFNDKISSLAVFGGPVEGRGVVGYRETNLKGASQPLGAGMHESVAGELAGGDSTPISSLKIGAGYRLIACDRDRAGSADLGVCRILGSGEHATLGELNGKVSLLGVVGPPVTVFSEPKAKGKAQSLEGGVYEGRQKELAEVGDDTISSLRVEPGYRVVACANDGGTGGGTGNLGRCRAFPAGEHTLTGTDLDDAISLLLVSGETAKGAGVTAYTDRDFKGGKSALGPGLYEDTQGGLGDAGNDDISSLKVAAGHRAVACEHGTKPAVFDVGLCRYYAAGDYAYLGADLNDLITLVAVDTVTAGPNKG</sequence>
<dbReference type="PANTHER" id="PTHR19328">
    <property type="entry name" value="HEDGEHOG-INTERACTING PROTEIN"/>
    <property type="match status" value="1"/>
</dbReference>
<dbReference type="InterPro" id="IPR012938">
    <property type="entry name" value="Glc/Sorbosone_DH"/>
</dbReference>
<protein>
    <recommendedName>
        <fullName evidence="2">Beta/gamma crystallin 'Greek key' domain-containing protein</fullName>
    </recommendedName>
</protein>
<dbReference type="AlphaFoldDB" id="A0A8J3NJR4"/>
<proteinExistence type="predicted"/>
<accession>A0A8J3NJR4</accession>
<evidence type="ECO:0000313" key="3">
    <source>
        <dbReference type="EMBL" id="GIF81746.1"/>
    </source>
</evidence>
<evidence type="ECO:0000313" key="4">
    <source>
        <dbReference type="Proteomes" id="UP000601223"/>
    </source>
</evidence>
<feature type="chain" id="PRO_5039549790" description="Beta/gamma crystallin 'Greek key' domain-containing protein" evidence="1">
    <location>
        <begin position="19"/>
        <end position="919"/>
    </location>
</feature>
<dbReference type="Proteomes" id="UP000601223">
    <property type="component" value="Unassembled WGS sequence"/>
</dbReference>
<dbReference type="PANTHER" id="PTHR19328:SF13">
    <property type="entry name" value="HIPL1 PROTEIN"/>
    <property type="match status" value="1"/>
</dbReference>
<gene>
    <name evidence="3" type="ORF">Cba03nite_30950</name>
</gene>
<keyword evidence="1" id="KW-0732">Signal</keyword>
<evidence type="ECO:0000259" key="2">
    <source>
        <dbReference type="PROSITE" id="PS50915"/>
    </source>
</evidence>
<feature type="domain" description="Beta/gamma crystallin 'Greek key'" evidence="2">
    <location>
        <begin position="721"/>
        <end position="765"/>
    </location>
</feature>
<dbReference type="Gene3D" id="2.120.10.30">
    <property type="entry name" value="TolB, C-terminal domain"/>
    <property type="match status" value="1"/>
</dbReference>
<dbReference type="InterPro" id="IPR001064">
    <property type="entry name" value="Beta/gamma_crystallin"/>
</dbReference>
<feature type="domain" description="Beta/gamma crystallin 'Greek key'" evidence="2">
    <location>
        <begin position="820"/>
        <end position="864"/>
    </location>
</feature>
<comment type="caution">
    <text evidence="3">The sequence shown here is derived from an EMBL/GenBank/DDBJ whole genome shotgun (WGS) entry which is preliminary data.</text>
</comment>
<organism evidence="3 4">
    <name type="scientific">Catellatospora bangladeshensis</name>
    <dbReference type="NCBI Taxonomy" id="310355"/>
    <lineage>
        <taxon>Bacteria</taxon>
        <taxon>Bacillati</taxon>
        <taxon>Actinomycetota</taxon>
        <taxon>Actinomycetes</taxon>
        <taxon>Micromonosporales</taxon>
        <taxon>Micromonosporaceae</taxon>
        <taxon>Catellatospora</taxon>
    </lineage>
</organism>
<dbReference type="InterPro" id="IPR011042">
    <property type="entry name" value="6-blade_b-propeller_TolB-like"/>
</dbReference>
<dbReference type="SUPFAM" id="SSF50952">
    <property type="entry name" value="Soluble quinoprotein glucose dehydrogenase"/>
    <property type="match status" value="1"/>
</dbReference>
<evidence type="ECO:0000256" key="1">
    <source>
        <dbReference type="SAM" id="SignalP"/>
    </source>
</evidence>